<protein>
    <submittedName>
        <fullName evidence="1">Uncharacterized protein</fullName>
    </submittedName>
</protein>
<organism evidence="1">
    <name type="scientific">termite gut metagenome</name>
    <dbReference type="NCBI Taxonomy" id="433724"/>
    <lineage>
        <taxon>unclassified sequences</taxon>
        <taxon>metagenomes</taxon>
        <taxon>organismal metagenomes</taxon>
    </lineage>
</organism>
<gene>
    <name evidence="1" type="ORF">EZS27_021970</name>
</gene>
<proteinExistence type="predicted"/>
<comment type="caution">
    <text evidence="1">The sequence shown here is derived from an EMBL/GenBank/DDBJ whole genome shotgun (WGS) entry which is preliminary data.</text>
</comment>
<accession>A0A5J4R689</accession>
<dbReference type="AlphaFoldDB" id="A0A5J4R689"/>
<dbReference type="EMBL" id="SNRY01001686">
    <property type="protein sequence ID" value="KAA6329198.1"/>
    <property type="molecule type" value="Genomic_DNA"/>
</dbReference>
<sequence>MRDIFPYFRKAETDKYYNTRIENVLKGVPMSSGGKKVSRIGGRPQTEYVNKIDSLNNDIQQFIYDIETNANELLKSNFYNDKDEIKIELNYDTKINYNSVRYNNTSVNN</sequence>
<name>A0A5J4R689_9ZZZZ</name>
<evidence type="ECO:0000313" key="1">
    <source>
        <dbReference type="EMBL" id="KAA6329198.1"/>
    </source>
</evidence>
<reference evidence="1" key="1">
    <citation type="submission" date="2019-03" db="EMBL/GenBank/DDBJ databases">
        <title>Single cell metagenomics reveals metabolic interactions within the superorganism composed of flagellate Streblomastix strix and complex community of Bacteroidetes bacteria on its surface.</title>
        <authorList>
            <person name="Treitli S.C."/>
            <person name="Kolisko M."/>
            <person name="Husnik F."/>
            <person name="Keeling P."/>
            <person name="Hampl V."/>
        </authorList>
    </citation>
    <scope>NUCLEOTIDE SEQUENCE</scope>
    <source>
        <strain evidence="1">STM</strain>
    </source>
</reference>